<dbReference type="GO" id="GO:0004581">
    <property type="term" value="F:dolichyl-phosphate beta-glucosyltransferase activity"/>
    <property type="evidence" value="ECO:0007669"/>
    <property type="project" value="UniProtKB-EC"/>
</dbReference>
<evidence type="ECO:0000256" key="4">
    <source>
        <dbReference type="ARBA" id="ARBA00012583"/>
    </source>
</evidence>
<dbReference type="InterPro" id="IPR035518">
    <property type="entry name" value="DPG_synthase"/>
</dbReference>
<sequence length="240" mass="27720">MKSKISIVIPAYNEEQRLPKTLQALKSFVADERAEWEITEVLVVNDGSTDQTADVVQEYSRAFSLVRLISLSPNQGKGAAVHAGFKESTGDFILVADADMATPWEELFKLFPSTAKSDMVMGSRGLVHSHIERRQHWIRQNMGKTFNKILKLLVGLPYQDTQCGFKLLRNDTVFRSEILPRLQVQRFAWDVELIVLLLRRNKIVTEVPIRWRHQDHSHVHIVHDSLEMLWTVIKLKLRLR</sequence>
<reference evidence="14 15" key="1">
    <citation type="submission" date="2016-03" db="EMBL/GenBank/DDBJ databases">
        <authorList>
            <person name="Ploux O."/>
        </authorList>
    </citation>
    <scope>NUCLEOTIDE SEQUENCE [LARGE SCALE GENOMIC DNA]</scope>
    <source>
        <strain evidence="14 15">BER2</strain>
    </source>
</reference>
<dbReference type="Gene3D" id="3.90.550.10">
    <property type="entry name" value="Spore Coat Polysaccharide Biosynthesis Protein SpsA, Chain A"/>
    <property type="match status" value="1"/>
</dbReference>
<keyword evidence="11" id="KW-0472">Membrane</keyword>
<dbReference type="PANTHER" id="PTHR10859:SF91">
    <property type="entry name" value="DOLICHYL-PHOSPHATE BETA-GLUCOSYLTRANSFERASE"/>
    <property type="match status" value="1"/>
</dbReference>
<evidence type="ECO:0000313" key="15">
    <source>
        <dbReference type="Proteomes" id="UP000075391"/>
    </source>
</evidence>
<dbReference type="EMBL" id="LUKF01000017">
    <property type="protein sequence ID" value="KYG61011.1"/>
    <property type="molecule type" value="Genomic_DNA"/>
</dbReference>
<comment type="catalytic activity">
    <reaction evidence="12">
        <text>a di-trans,poly-cis-dolichyl phosphate + UDP-alpha-D-glucose = a di-trans,poly-cis-dolichyl beta-D-glucosyl phosphate + UDP</text>
        <dbReference type="Rhea" id="RHEA:15401"/>
        <dbReference type="Rhea" id="RHEA-COMP:19498"/>
        <dbReference type="Rhea" id="RHEA-COMP:19502"/>
        <dbReference type="ChEBI" id="CHEBI:57525"/>
        <dbReference type="ChEBI" id="CHEBI:57683"/>
        <dbReference type="ChEBI" id="CHEBI:58223"/>
        <dbReference type="ChEBI" id="CHEBI:58885"/>
        <dbReference type="EC" id="2.4.1.117"/>
    </reaction>
    <physiologicalReaction direction="left-to-right" evidence="12">
        <dbReference type="Rhea" id="RHEA:15402"/>
    </physiologicalReaction>
</comment>
<evidence type="ECO:0000256" key="9">
    <source>
        <dbReference type="ARBA" id="ARBA00022968"/>
    </source>
</evidence>
<keyword evidence="9" id="KW-0735">Signal-anchor</keyword>
<protein>
    <recommendedName>
        <fullName evidence="4">dolichyl-phosphate beta-glucosyltransferase</fullName>
        <ecNumber evidence="4">2.4.1.117</ecNumber>
    </recommendedName>
</protein>
<dbReference type="OrthoDB" id="5291731at2"/>
<gene>
    <name evidence="14" type="ORF">AZI85_08600</name>
</gene>
<evidence type="ECO:0000256" key="1">
    <source>
        <dbReference type="ARBA" id="ARBA00004389"/>
    </source>
</evidence>
<dbReference type="RefSeq" id="WP_063244390.1">
    <property type="nucleotide sequence ID" value="NZ_LUKF01000017.1"/>
</dbReference>
<keyword evidence="6 14" id="KW-0808">Transferase</keyword>
<evidence type="ECO:0000256" key="5">
    <source>
        <dbReference type="ARBA" id="ARBA00022676"/>
    </source>
</evidence>
<dbReference type="PANTHER" id="PTHR10859">
    <property type="entry name" value="GLYCOSYL TRANSFERASE"/>
    <property type="match status" value="1"/>
</dbReference>
<evidence type="ECO:0000256" key="12">
    <source>
        <dbReference type="ARBA" id="ARBA00045097"/>
    </source>
</evidence>
<dbReference type="Pfam" id="PF00535">
    <property type="entry name" value="Glycos_transf_2"/>
    <property type="match status" value="1"/>
</dbReference>
<evidence type="ECO:0000256" key="10">
    <source>
        <dbReference type="ARBA" id="ARBA00022989"/>
    </source>
</evidence>
<keyword evidence="7" id="KW-0812">Transmembrane</keyword>
<dbReference type="AlphaFoldDB" id="A0A150WDN2"/>
<dbReference type="InterPro" id="IPR001173">
    <property type="entry name" value="Glyco_trans_2-like"/>
</dbReference>
<evidence type="ECO:0000256" key="6">
    <source>
        <dbReference type="ARBA" id="ARBA00022679"/>
    </source>
</evidence>
<dbReference type="GO" id="GO:0006487">
    <property type="term" value="P:protein N-linked glycosylation"/>
    <property type="evidence" value="ECO:0007669"/>
    <property type="project" value="TreeGrafter"/>
</dbReference>
<dbReference type="EC" id="2.4.1.117" evidence="4"/>
<evidence type="ECO:0000313" key="14">
    <source>
        <dbReference type="EMBL" id="KYG61011.1"/>
    </source>
</evidence>
<dbReference type="InterPro" id="IPR029044">
    <property type="entry name" value="Nucleotide-diphossugar_trans"/>
</dbReference>
<dbReference type="Proteomes" id="UP000075391">
    <property type="component" value="Unassembled WGS sequence"/>
</dbReference>
<evidence type="ECO:0000256" key="7">
    <source>
        <dbReference type="ARBA" id="ARBA00022692"/>
    </source>
</evidence>
<accession>A0A150WDN2</accession>
<comment type="caution">
    <text evidence="14">The sequence shown here is derived from an EMBL/GenBank/DDBJ whole genome shotgun (WGS) entry which is preliminary data.</text>
</comment>
<comment type="pathway">
    <text evidence="2">Protein modification; protein glycosylation.</text>
</comment>
<name>A0A150WDN2_BDEBC</name>
<evidence type="ECO:0000256" key="8">
    <source>
        <dbReference type="ARBA" id="ARBA00022824"/>
    </source>
</evidence>
<keyword evidence="8" id="KW-0256">Endoplasmic reticulum</keyword>
<evidence type="ECO:0000256" key="11">
    <source>
        <dbReference type="ARBA" id="ARBA00023136"/>
    </source>
</evidence>
<feature type="domain" description="Glycosyltransferase 2-like" evidence="13">
    <location>
        <begin position="6"/>
        <end position="168"/>
    </location>
</feature>
<comment type="subcellular location">
    <subcellularLocation>
        <location evidence="1">Endoplasmic reticulum membrane</location>
        <topology evidence="1">Single-pass membrane protein</topology>
    </subcellularLocation>
</comment>
<evidence type="ECO:0000259" key="13">
    <source>
        <dbReference type="Pfam" id="PF00535"/>
    </source>
</evidence>
<dbReference type="CDD" id="cd04188">
    <property type="entry name" value="DPG_synthase"/>
    <property type="match status" value="1"/>
</dbReference>
<organism evidence="14 15">
    <name type="scientific">Bdellovibrio bacteriovorus</name>
    <dbReference type="NCBI Taxonomy" id="959"/>
    <lineage>
        <taxon>Bacteria</taxon>
        <taxon>Pseudomonadati</taxon>
        <taxon>Bdellovibrionota</taxon>
        <taxon>Bdellovibrionia</taxon>
        <taxon>Bdellovibrionales</taxon>
        <taxon>Pseudobdellovibrionaceae</taxon>
        <taxon>Bdellovibrio</taxon>
    </lineage>
</organism>
<evidence type="ECO:0000256" key="2">
    <source>
        <dbReference type="ARBA" id="ARBA00004922"/>
    </source>
</evidence>
<evidence type="ECO:0000256" key="3">
    <source>
        <dbReference type="ARBA" id="ARBA00006739"/>
    </source>
</evidence>
<comment type="similarity">
    <text evidence="3">Belongs to the glycosyltransferase 2 family.</text>
</comment>
<keyword evidence="5" id="KW-0328">Glycosyltransferase</keyword>
<proteinExistence type="inferred from homology"/>
<dbReference type="SUPFAM" id="SSF53448">
    <property type="entry name" value="Nucleotide-diphospho-sugar transferases"/>
    <property type="match status" value="1"/>
</dbReference>
<keyword evidence="10" id="KW-1133">Transmembrane helix</keyword>